<evidence type="ECO:0000256" key="4">
    <source>
        <dbReference type="ARBA" id="ARBA00022960"/>
    </source>
</evidence>
<comment type="similarity">
    <text evidence="1 9">Belongs to the peptidase S11 family.</text>
</comment>
<feature type="binding site" evidence="8">
    <location>
        <position position="270"/>
    </location>
    <ligand>
        <name>substrate</name>
    </ligand>
</feature>
<evidence type="ECO:0000313" key="12">
    <source>
        <dbReference type="Proteomes" id="UP000230094"/>
    </source>
</evidence>
<keyword evidence="4" id="KW-0133">Cell shape</keyword>
<sequence>MRDNHLKLTFLGVLFLLVLMGRINTEKNVATALEKKQNNISTNLVARPNLKSISKTTKVDPTFESVIALPRKNKNVINPNLEATAVYAKDLDTDYQLYYFNGNSRWPLASLTKLMTAVIAVEKIGVDKNIDISQSAVDTEAVAGGLKVGERYSVGELIKAMLVVSSNDAAVAIAEFYGQENFVSEMKSKAYELGMYQTTYDDPTGISSRNQGTVSDLEKLVKYIVKKHPALFKISAERSINIFEQTTSTERELLNINAYAQSRPYFLGGKTGFTDEAHGNLVTLFNYEGHKLLLIVMGTEDRFGQTDLLFNWIKKSFNF</sequence>
<dbReference type="GO" id="GO:0009252">
    <property type="term" value="P:peptidoglycan biosynthetic process"/>
    <property type="evidence" value="ECO:0007669"/>
    <property type="project" value="UniProtKB-KW"/>
</dbReference>
<comment type="caution">
    <text evidence="11">The sequence shown here is derived from an EMBL/GenBank/DDBJ whole genome shotgun (WGS) entry which is preliminary data.</text>
</comment>
<name>A0A2H0TBN7_9BACT</name>
<keyword evidence="2" id="KW-0732">Signal</keyword>
<dbReference type="GO" id="GO:0071555">
    <property type="term" value="P:cell wall organization"/>
    <property type="evidence" value="ECO:0007669"/>
    <property type="project" value="UniProtKB-KW"/>
</dbReference>
<dbReference type="InterPro" id="IPR018044">
    <property type="entry name" value="Peptidase_S11"/>
</dbReference>
<dbReference type="InterPro" id="IPR000871">
    <property type="entry name" value="Beta-lactam_class-A"/>
</dbReference>
<dbReference type="GO" id="GO:0009002">
    <property type="term" value="F:serine-type D-Ala-D-Ala carboxypeptidase activity"/>
    <property type="evidence" value="ECO:0007669"/>
    <property type="project" value="InterPro"/>
</dbReference>
<dbReference type="GO" id="GO:0006508">
    <property type="term" value="P:proteolysis"/>
    <property type="evidence" value="ECO:0007669"/>
    <property type="project" value="InterPro"/>
</dbReference>
<evidence type="ECO:0000256" key="6">
    <source>
        <dbReference type="ARBA" id="ARBA00023316"/>
    </source>
</evidence>
<evidence type="ECO:0000256" key="7">
    <source>
        <dbReference type="PIRSR" id="PIRSR618044-1"/>
    </source>
</evidence>
<dbReference type="InterPro" id="IPR001967">
    <property type="entry name" value="Peptidase_S11_N"/>
</dbReference>
<dbReference type="PRINTS" id="PR00725">
    <property type="entry name" value="DADACBPTASE1"/>
</dbReference>
<feature type="active site" evidence="7">
    <location>
        <position position="165"/>
    </location>
</feature>
<feature type="domain" description="Peptidase S11 D-alanyl-D-alanine carboxypeptidase A N-terminal" evidence="10">
    <location>
        <begin position="75"/>
        <end position="299"/>
    </location>
</feature>
<dbReference type="Pfam" id="PF00768">
    <property type="entry name" value="Peptidase_S11"/>
    <property type="match status" value="1"/>
</dbReference>
<dbReference type="SUPFAM" id="SSF56601">
    <property type="entry name" value="beta-lactamase/transpeptidase-like"/>
    <property type="match status" value="1"/>
</dbReference>
<dbReference type="GO" id="GO:0030655">
    <property type="term" value="P:beta-lactam antibiotic catabolic process"/>
    <property type="evidence" value="ECO:0007669"/>
    <property type="project" value="InterPro"/>
</dbReference>
<keyword evidence="3" id="KW-0378">Hydrolase</keyword>
<reference evidence="12" key="1">
    <citation type="submission" date="2017-09" db="EMBL/GenBank/DDBJ databases">
        <title>Depth-based differentiation of microbial function through sediment-hosted aquifers and enrichment of novel symbionts in the deep terrestrial subsurface.</title>
        <authorList>
            <person name="Probst A.J."/>
            <person name="Ladd B."/>
            <person name="Jarett J.K."/>
            <person name="Geller-Mcgrath D.E."/>
            <person name="Sieber C.M.K."/>
            <person name="Emerson J.B."/>
            <person name="Anantharaman K."/>
            <person name="Thomas B.C."/>
            <person name="Malmstrom R."/>
            <person name="Stieglmeier M."/>
            <person name="Klingl A."/>
            <person name="Woyke T."/>
            <person name="Ryan C.M."/>
            <person name="Banfield J.F."/>
        </authorList>
    </citation>
    <scope>NUCLEOTIDE SEQUENCE [LARGE SCALE GENOMIC DNA]</scope>
</reference>
<evidence type="ECO:0000256" key="8">
    <source>
        <dbReference type="PIRSR" id="PIRSR618044-2"/>
    </source>
</evidence>
<dbReference type="GO" id="GO:0008360">
    <property type="term" value="P:regulation of cell shape"/>
    <property type="evidence" value="ECO:0007669"/>
    <property type="project" value="UniProtKB-KW"/>
</dbReference>
<dbReference type="PANTHER" id="PTHR35333">
    <property type="entry name" value="BETA-LACTAMASE"/>
    <property type="match status" value="1"/>
</dbReference>
<keyword evidence="5" id="KW-0573">Peptidoglycan synthesis</keyword>
<feature type="active site" description="Acyl-ester intermediate" evidence="7">
    <location>
        <position position="110"/>
    </location>
</feature>
<organism evidence="11 12">
    <name type="scientific">Candidatus Nomurabacteria bacterium CG10_big_fil_rev_8_21_14_0_10_35_16</name>
    <dbReference type="NCBI Taxonomy" id="1974731"/>
    <lineage>
        <taxon>Bacteria</taxon>
        <taxon>Candidatus Nomuraibacteriota</taxon>
    </lineage>
</organism>
<dbReference type="Proteomes" id="UP000230094">
    <property type="component" value="Unassembled WGS sequence"/>
</dbReference>
<evidence type="ECO:0000256" key="3">
    <source>
        <dbReference type="ARBA" id="ARBA00022801"/>
    </source>
</evidence>
<dbReference type="GO" id="GO:0046677">
    <property type="term" value="P:response to antibiotic"/>
    <property type="evidence" value="ECO:0007669"/>
    <property type="project" value="InterPro"/>
</dbReference>
<evidence type="ECO:0000256" key="9">
    <source>
        <dbReference type="RuleBase" id="RU004016"/>
    </source>
</evidence>
<keyword evidence="6" id="KW-0961">Cell wall biogenesis/degradation</keyword>
<evidence type="ECO:0000256" key="5">
    <source>
        <dbReference type="ARBA" id="ARBA00022984"/>
    </source>
</evidence>
<accession>A0A2H0TBN7</accession>
<dbReference type="InterPro" id="IPR012338">
    <property type="entry name" value="Beta-lactam/transpept-like"/>
</dbReference>
<dbReference type="PANTHER" id="PTHR35333:SF3">
    <property type="entry name" value="BETA-LACTAMASE-TYPE TRANSPEPTIDASE FOLD CONTAINING PROTEIN"/>
    <property type="match status" value="1"/>
</dbReference>
<dbReference type="Gene3D" id="3.40.710.10">
    <property type="entry name" value="DD-peptidase/beta-lactamase superfamily"/>
    <property type="match status" value="1"/>
</dbReference>
<evidence type="ECO:0000313" key="11">
    <source>
        <dbReference type="EMBL" id="PIR68439.1"/>
    </source>
</evidence>
<evidence type="ECO:0000256" key="1">
    <source>
        <dbReference type="ARBA" id="ARBA00007164"/>
    </source>
</evidence>
<dbReference type="GO" id="GO:0008800">
    <property type="term" value="F:beta-lactamase activity"/>
    <property type="evidence" value="ECO:0007669"/>
    <property type="project" value="InterPro"/>
</dbReference>
<dbReference type="AlphaFoldDB" id="A0A2H0TBN7"/>
<evidence type="ECO:0000256" key="2">
    <source>
        <dbReference type="ARBA" id="ARBA00022729"/>
    </source>
</evidence>
<dbReference type="EMBL" id="PFCQ01000005">
    <property type="protein sequence ID" value="PIR68439.1"/>
    <property type="molecule type" value="Genomic_DNA"/>
</dbReference>
<gene>
    <name evidence="11" type="ORF">COU49_01075</name>
</gene>
<protein>
    <recommendedName>
        <fullName evidence="10">Peptidase S11 D-alanyl-D-alanine carboxypeptidase A N-terminal domain-containing protein</fullName>
    </recommendedName>
</protein>
<evidence type="ECO:0000259" key="10">
    <source>
        <dbReference type="Pfam" id="PF00768"/>
    </source>
</evidence>
<proteinExistence type="inferred from homology"/>
<feature type="active site" description="Proton acceptor" evidence="7">
    <location>
        <position position="113"/>
    </location>
</feature>